<comment type="similarity">
    <text evidence="1">Belongs to the peptidase S45 family.</text>
</comment>
<evidence type="ECO:0000256" key="1">
    <source>
        <dbReference type="ARBA" id="ARBA00006586"/>
    </source>
</evidence>
<keyword evidence="2 5" id="KW-0732">Signal</keyword>
<dbReference type="EMBL" id="JBHRSL010000011">
    <property type="protein sequence ID" value="MFC3053196.1"/>
    <property type="molecule type" value="Genomic_DNA"/>
</dbReference>
<dbReference type="SUPFAM" id="SSF56235">
    <property type="entry name" value="N-terminal nucleophile aminohydrolases (Ntn hydrolases)"/>
    <property type="match status" value="1"/>
</dbReference>
<dbReference type="RefSeq" id="WP_194212901.1">
    <property type="nucleotide sequence ID" value="NZ_CP061205.1"/>
</dbReference>
<sequence>MVSLRKIAISALVSSSLVGCANSAPTETGGRSVEIKWTEYDNPHITADNYEDLGFGYGYVLGKDRLCENSGRALALRGERSRVYGPDGFATVGFLRTTNLNSDLIYSMRLPEDQVLSELENLQPKTKDLIRGVTRGLNYYVETLSEAEKEGICGEEPLVEFKETDIVRSAMAFGVMKELVDIASSFITSASAWKTTKTSEVFHPNHSAPVVVESGFGSNGWAYGGNVVGSDGAMMFANPHSAWERRPHQQRIYMHQVHLTIPGEIDFAGSSFLGVPAPMTGFNKDVAWTILDAATVTPYVLQLMDVEESDDNPTYLMDGTRKPLEIRTVSREVLEKNGKVVTKSFDFAFSELGMAYKLPNGPGRPAGWYAITNANEGNASGIDQFLEAARAKNADEFVDAVADNRGILSQLLFADRYGDAGYVVAGNVPAITNEKIEECHVGGSSAAYKILDGTQSKCTFRDSDGKALAAPRSFYPDIITRGIIQNTNNSYKYTEYGKAQEAHSILFGRHLNKLSPGDKKAAGLRYDPRLIMSSIRMKEISADGVVTPEEALDVIFDNRNFAAETFLDEILALCANSTEEDVATACDVLSKWDRKNNSDSKGALLHYVFWTKAVQINSILSTSVSGDPYAGSQIHINETTAPQLVAALATSVRELRDLGFSADEPWGNALYATGNGERIPLHGGSYQEGLLNGEMPAPLTKDGFPFILFGTVYLERVQWENGEVIADVLLSHGQSENKDSEGRTAQLKLFSEKKLYRLPFTEQQLADAEIVKSVTLNPGK</sequence>
<evidence type="ECO:0000256" key="5">
    <source>
        <dbReference type="SAM" id="SignalP"/>
    </source>
</evidence>
<reference evidence="7" key="1">
    <citation type="journal article" date="2019" name="Int. J. Syst. Evol. Microbiol.">
        <title>The Global Catalogue of Microorganisms (GCM) 10K type strain sequencing project: providing services to taxonomists for standard genome sequencing and annotation.</title>
        <authorList>
            <consortium name="The Broad Institute Genomics Platform"/>
            <consortium name="The Broad Institute Genome Sequencing Center for Infectious Disease"/>
            <person name="Wu L."/>
            <person name="Ma J."/>
        </authorList>
    </citation>
    <scope>NUCLEOTIDE SEQUENCE [LARGE SCALE GENOMIC DNA]</scope>
    <source>
        <strain evidence="7">KCTC 62164</strain>
    </source>
</reference>
<dbReference type="Gene3D" id="1.10.439.10">
    <property type="entry name" value="Penicillin Amidohydrolase, domain 1"/>
    <property type="match status" value="1"/>
</dbReference>
<evidence type="ECO:0000256" key="2">
    <source>
        <dbReference type="ARBA" id="ARBA00022729"/>
    </source>
</evidence>
<comment type="caution">
    <text evidence="6">The sequence shown here is derived from an EMBL/GenBank/DDBJ whole genome shotgun (WGS) entry which is preliminary data.</text>
</comment>
<dbReference type="PROSITE" id="PS51257">
    <property type="entry name" value="PROKAR_LIPOPROTEIN"/>
    <property type="match status" value="1"/>
</dbReference>
<evidence type="ECO:0000313" key="7">
    <source>
        <dbReference type="Proteomes" id="UP001595444"/>
    </source>
</evidence>
<accession>A0ABV7D7V1</accession>
<dbReference type="InterPro" id="IPR029055">
    <property type="entry name" value="Ntn_hydrolases_N"/>
</dbReference>
<dbReference type="InterPro" id="IPR023343">
    <property type="entry name" value="Penicillin_amidase_dom1"/>
</dbReference>
<evidence type="ECO:0000256" key="4">
    <source>
        <dbReference type="ARBA" id="ARBA00023145"/>
    </source>
</evidence>
<dbReference type="Proteomes" id="UP001595444">
    <property type="component" value="Unassembled WGS sequence"/>
</dbReference>
<dbReference type="InterPro" id="IPR002692">
    <property type="entry name" value="S45"/>
</dbReference>
<evidence type="ECO:0000256" key="3">
    <source>
        <dbReference type="ARBA" id="ARBA00022801"/>
    </source>
</evidence>
<dbReference type="InterPro" id="IPR043147">
    <property type="entry name" value="Penicillin_amidase_A-knob"/>
</dbReference>
<proteinExistence type="inferred from homology"/>
<dbReference type="Gene3D" id="1.10.1400.10">
    <property type="match status" value="1"/>
</dbReference>
<dbReference type="Pfam" id="PF01804">
    <property type="entry name" value="Penicil_amidase"/>
    <property type="match status" value="1"/>
</dbReference>
<dbReference type="InterPro" id="IPR043146">
    <property type="entry name" value="Penicillin_amidase_N_B-knob"/>
</dbReference>
<dbReference type="Gene3D" id="2.30.120.10">
    <property type="match status" value="1"/>
</dbReference>
<protein>
    <submittedName>
        <fullName evidence="6">Penicillin acylase family protein</fullName>
    </submittedName>
</protein>
<gene>
    <name evidence="6" type="ORF">ACFOKA_14885</name>
</gene>
<feature type="signal peptide" evidence="5">
    <location>
        <begin position="1"/>
        <end position="23"/>
    </location>
</feature>
<organism evidence="6 7">
    <name type="scientific">Kordiimonas pumila</name>
    <dbReference type="NCBI Taxonomy" id="2161677"/>
    <lineage>
        <taxon>Bacteria</taxon>
        <taxon>Pseudomonadati</taxon>
        <taxon>Pseudomonadota</taxon>
        <taxon>Alphaproteobacteria</taxon>
        <taxon>Kordiimonadales</taxon>
        <taxon>Kordiimonadaceae</taxon>
        <taxon>Kordiimonas</taxon>
    </lineage>
</organism>
<keyword evidence="4" id="KW-0865">Zymogen</keyword>
<keyword evidence="3" id="KW-0378">Hydrolase</keyword>
<feature type="chain" id="PRO_5045140759" evidence="5">
    <location>
        <begin position="24"/>
        <end position="780"/>
    </location>
</feature>
<dbReference type="PANTHER" id="PTHR34218:SF3">
    <property type="entry name" value="ACYL-HOMOSERINE LACTONE ACYLASE PVDQ"/>
    <property type="match status" value="1"/>
</dbReference>
<dbReference type="Gene3D" id="3.60.20.10">
    <property type="entry name" value="Glutamine Phosphoribosylpyrophosphate, subunit 1, domain 1"/>
    <property type="match status" value="1"/>
</dbReference>
<dbReference type="PANTHER" id="PTHR34218">
    <property type="entry name" value="PEPTIDASE S45 PENICILLIN AMIDASE"/>
    <property type="match status" value="1"/>
</dbReference>
<keyword evidence="7" id="KW-1185">Reference proteome</keyword>
<evidence type="ECO:0000313" key="6">
    <source>
        <dbReference type="EMBL" id="MFC3053196.1"/>
    </source>
</evidence>
<name>A0ABV7D7V1_9PROT</name>